<dbReference type="InterPro" id="IPR027417">
    <property type="entry name" value="P-loop_NTPase"/>
</dbReference>
<proteinExistence type="predicted"/>
<name>S0FLL3_RUMCE</name>
<keyword evidence="3" id="KW-0547">Nucleotide-binding</keyword>
<evidence type="ECO:0000256" key="1">
    <source>
        <dbReference type="ARBA" id="ARBA00022448"/>
    </source>
</evidence>
<keyword evidence="8" id="KW-0762">Sugar transport</keyword>
<evidence type="ECO:0000256" key="5">
    <source>
        <dbReference type="ARBA" id="ARBA00022967"/>
    </source>
</evidence>
<accession>S0FLL3</accession>
<dbReference type="Proteomes" id="UP000014155">
    <property type="component" value="Unassembled WGS sequence"/>
</dbReference>
<dbReference type="PROSITE" id="PS50893">
    <property type="entry name" value="ABC_TRANSPORTER_2"/>
    <property type="match status" value="2"/>
</dbReference>
<reference evidence="8 9" key="1">
    <citation type="journal article" date="2013" name="Genome Announc.">
        <title>Draft Genome Sequence of the Cellulolytic, Mesophilic, Anaerobic Bacterium Clostridium termitidis Strain CT1112 (DSM 5398).</title>
        <authorList>
            <person name="Lal S."/>
            <person name="Ramachandran U."/>
            <person name="Zhang X."/>
            <person name="Munir R."/>
            <person name="Sparling R."/>
            <person name="Levin D.B."/>
        </authorList>
    </citation>
    <scope>NUCLEOTIDE SEQUENCE [LARGE SCALE GENOMIC DNA]</scope>
    <source>
        <strain evidence="8 9">CT1112</strain>
    </source>
</reference>
<dbReference type="GO" id="GO:0005524">
    <property type="term" value="F:ATP binding"/>
    <property type="evidence" value="ECO:0007669"/>
    <property type="project" value="UniProtKB-KW"/>
</dbReference>
<evidence type="ECO:0000259" key="7">
    <source>
        <dbReference type="PROSITE" id="PS50893"/>
    </source>
</evidence>
<feature type="domain" description="ABC transporter" evidence="7">
    <location>
        <begin position="6"/>
        <end position="241"/>
    </location>
</feature>
<dbReference type="Pfam" id="PF00005">
    <property type="entry name" value="ABC_tran"/>
    <property type="match status" value="1"/>
</dbReference>
<dbReference type="GO" id="GO:0016887">
    <property type="term" value="F:ATP hydrolysis activity"/>
    <property type="evidence" value="ECO:0007669"/>
    <property type="project" value="InterPro"/>
</dbReference>
<evidence type="ECO:0000256" key="3">
    <source>
        <dbReference type="ARBA" id="ARBA00022741"/>
    </source>
</evidence>
<evidence type="ECO:0000256" key="4">
    <source>
        <dbReference type="ARBA" id="ARBA00022840"/>
    </source>
</evidence>
<dbReference type="InterPro" id="IPR050107">
    <property type="entry name" value="ABC_carbohydrate_import_ATPase"/>
</dbReference>
<dbReference type="EMBL" id="AORV01000026">
    <property type="protein sequence ID" value="EMS72792.1"/>
    <property type="molecule type" value="Genomic_DNA"/>
</dbReference>
<keyword evidence="1" id="KW-0813">Transport</keyword>
<dbReference type="Gene3D" id="3.40.50.300">
    <property type="entry name" value="P-loop containing nucleotide triphosphate hydrolases"/>
    <property type="match status" value="2"/>
</dbReference>
<keyword evidence="4" id="KW-0067">ATP-binding</keyword>
<keyword evidence="5" id="KW-1278">Translocase</keyword>
<evidence type="ECO:0000313" key="9">
    <source>
        <dbReference type="Proteomes" id="UP000014155"/>
    </source>
</evidence>
<dbReference type="eggNOG" id="COG1129">
    <property type="taxonomic scope" value="Bacteria"/>
</dbReference>
<feature type="domain" description="ABC transporter" evidence="7">
    <location>
        <begin position="247"/>
        <end position="481"/>
    </location>
</feature>
<comment type="caution">
    <text evidence="8">The sequence shown here is derived from an EMBL/GenBank/DDBJ whole genome shotgun (WGS) entry which is preliminary data.</text>
</comment>
<keyword evidence="6" id="KW-0472">Membrane</keyword>
<gene>
    <name evidence="8" type="ORF">CTER_1326</name>
</gene>
<dbReference type="STRING" id="1195236.CTER_1326"/>
<keyword evidence="2" id="KW-1003">Cell membrane</keyword>
<dbReference type="InterPro" id="IPR003439">
    <property type="entry name" value="ABC_transporter-like_ATP-bd"/>
</dbReference>
<organism evidence="8 9">
    <name type="scientific">Ruminiclostridium cellobioparum subsp. termitidis CT1112</name>
    <dbReference type="NCBI Taxonomy" id="1195236"/>
    <lineage>
        <taxon>Bacteria</taxon>
        <taxon>Bacillati</taxon>
        <taxon>Bacillota</taxon>
        <taxon>Clostridia</taxon>
        <taxon>Eubacteriales</taxon>
        <taxon>Oscillospiraceae</taxon>
        <taxon>Ruminiclostridium</taxon>
    </lineage>
</organism>
<evidence type="ECO:0000256" key="6">
    <source>
        <dbReference type="ARBA" id="ARBA00023136"/>
    </source>
</evidence>
<protein>
    <submittedName>
        <fullName evidence="8">ABC-type sugar transport system, ATPase component</fullName>
    </submittedName>
</protein>
<dbReference type="AlphaFoldDB" id="S0FLL3"/>
<dbReference type="SUPFAM" id="SSF52540">
    <property type="entry name" value="P-loop containing nucleoside triphosphate hydrolases"/>
    <property type="match status" value="2"/>
</dbReference>
<dbReference type="PANTHER" id="PTHR43790">
    <property type="entry name" value="CARBOHYDRATE TRANSPORT ATP-BINDING PROTEIN MG119-RELATED"/>
    <property type="match status" value="1"/>
</dbReference>
<evidence type="ECO:0000256" key="2">
    <source>
        <dbReference type="ARBA" id="ARBA00022475"/>
    </source>
</evidence>
<evidence type="ECO:0000313" key="8">
    <source>
        <dbReference type="EMBL" id="EMS72792.1"/>
    </source>
</evidence>
<dbReference type="PATRIC" id="fig|1195236.3.peg.1643"/>
<keyword evidence="9" id="KW-1185">Reference proteome</keyword>
<dbReference type="RefSeq" id="WP_004625066.1">
    <property type="nucleotide sequence ID" value="NZ_AORV01000026.1"/>
</dbReference>
<dbReference type="PANTHER" id="PTHR43790:SF3">
    <property type="entry name" value="D-ALLOSE IMPORT ATP-BINDING PROTEIN ALSA-RELATED"/>
    <property type="match status" value="1"/>
</dbReference>
<sequence length="483" mass="55689">MKKEILRMENVISEDPNMTNLDNFNIHMFQGEILGLIGVNDYGKDVLVNLICKNTPIKFGRIYFSNVLVNSYHYSDGSDNKVYVIDQESKLINDLTVTDNVFVLRKGFKKYIISEKVLGIQLNQLLKELEVTLEPKAVCMDLTEYERCVAEVLKAVIQGVKLIIVNDLSNILSADDFQNFKKLLIKMAKKNYSIIYIGNHHEEIFPICDRAVLMQDGRIIKVLDKKEMSDEKILPYTISLKDTQPAIKNKDKKDTIYFHNISTSYLNKVSFSIQAGECIVLYDKSSKLQLDTVNFLSGEQELASGVIELGHKILNPKKMYRYFGSEIVVIGEDALSSMLFYDMSYINNFCFLLDKKTNRSNITEKVKRSIQLEYYKELGNEVYANDLRELDKKSLYNLIYYRVHLLNPKIVFVVQPFSNADMYVRSHIIHLIRILKRKGIAVVILAVSISDSLYVADRLLLLEEGTIKEEYFPDTFSQIRISD</sequence>